<reference evidence="1" key="1">
    <citation type="submission" date="2023-06" db="EMBL/GenBank/DDBJ databases">
        <authorList>
            <consortium name="Lawrence Berkeley National Laboratory"/>
            <person name="Ahrendt S."/>
            <person name="Sahu N."/>
            <person name="Indic B."/>
            <person name="Wong-Bajracharya J."/>
            <person name="Merenyi Z."/>
            <person name="Ke H.-M."/>
            <person name="Monk M."/>
            <person name="Kocsube S."/>
            <person name="Drula E."/>
            <person name="Lipzen A."/>
            <person name="Balint B."/>
            <person name="Henrissat B."/>
            <person name="Andreopoulos B."/>
            <person name="Martin F.M."/>
            <person name="Harder C.B."/>
            <person name="Rigling D."/>
            <person name="Ford K.L."/>
            <person name="Foster G.D."/>
            <person name="Pangilinan J."/>
            <person name="Papanicolaou A."/>
            <person name="Barry K."/>
            <person name="LaButti K."/>
            <person name="Viragh M."/>
            <person name="Koriabine M."/>
            <person name="Yan M."/>
            <person name="Riley R."/>
            <person name="Champramary S."/>
            <person name="Plett K.L."/>
            <person name="Tsai I.J."/>
            <person name="Slot J."/>
            <person name="Sipos G."/>
            <person name="Plett J."/>
            <person name="Nagy L.G."/>
            <person name="Grigoriev I.V."/>
        </authorList>
    </citation>
    <scope>NUCLEOTIDE SEQUENCE</scope>
    <source>
        <strain evidence="1">CCBAS 213</strain>
    </source>
</reference>
<comment type="caution">
    <text evidence="1">The sequence shown here is derived from an EMBL/GenBank/DDBJ whole genome shotgun (WGS) entry which is preliminary data.</text>
</comment>
<dbReference type="GeneID" id="85353585"/>
<proteinExistence type="predicted"/>
<name>A0AA39JPL4_ARMTA</name>
<evidence type="ECO:0000313" key="2">
    <source>
        <dbReference type="Proteomes" id="UP001175211"/>
    </source>
</evidence>
<sequence length="122" mass="13550">MTDRWHFGLLTLSNFTPDFTRAHFRCILAALSKVPYLLVQKAISPPPAVRIHESMKQESDVQIDGSLPSLLTRSSYLPTYDSEEGLDGETELWILRAFSEASRLLATSQLNHALGGHIANIG</sequence>
<dbReference type="Proteomes" id="UP001175211">
    <property type="component" value="Unassembled WGS sequence"/>
</dbReference>
<dbReference type="EMBL" id="JAUEPS010000046">
    <property type="protein sequence ID" value="KAK0446601.1"/>
    <property type="molecule type" value="Genomic_DNA"/>
</dbReference>
<evidence type="ECO:0000313" key="1">
    <source>
        <dbReference type="EMBL" id="KAK0446601.1"/>
    </source>
</evidence>
<dbReference type="AlphaFoldDB" id="A0AA39JPL4"/>
<accession>A0AA39JPL4</accession>
<keyword evidence="2" id="KW-1185">Reference proteome</keyword>
<dbReference type="RefSeq" id="XP_060325950.1">
    <property type="nucleotide sequence ID" value="XM_060470037.1"/>
</dbReference>
<gene>
    <name evidence="1" type="ORF">EV420DRAFT_1484031</name>
</gene>
<protein>
    <submittedName>
        <fullName evidence="1">Uncharacterized protein</fullName>
    </submittedName>
</protein>
<organism evidence="1 2">
    <name type="scientific">Armillaria tabescens</name>
    <name type="common">Ringless honey mushroom</name>
    <name type="synonym">Agaricus tabescens</name>
    <dbReference type="NCBI Taxonomy" id="1929756"/>
    <lineage>
        <taxon>Eukaryota</taxon>
        <taxon>Fungi</taxon>
        <taxon>Dikarya</taxon>
        <taxon>Basidiomycota</taxon>
        <taxon>Agaricomycotina</taxon>
        <taxon>Agaricomycetes</taxon>
        <taxon>Agaricomycetidae</taxon>
        <taxon>Agaricales</taxon>
        <taxon>Marasmiineae</taxon>
        <taxon>Physalacriaceae</taxon>
        <taxon>Desarmillaria</taxon>
    </lineage>
</organism>